<keyword evidence="4" id="KW-0443">Lipid metabolism</keyword>
<evidence type="ECO:0000313" key="10">
    <source>
        <dbReference type="Proteomes" id="UP000593578"/>
    </source>
</evidence>
<dbReference type="EMBL" id="JABEZZ010000012">
    <property type="protein sequence ID" value="MBA0601719.1"/>
    <property type="molecule type" value="Genomic_DNA"/>
</dbReference>
<dbReference type="PANTHER" id="PTHR23063:SF2">
    <property type="entry name" value="GLYCEROL-3-PHOSPHATE ACYLTRANSFERASE 4, ISOFORM D-RELATED"/>
    <property type="match status" value="1"/>
</dbReference>
<keyword evidence="1" id="KW-0808">Transferase</keyword>
<accession>A0A7J8QJI5</accession>
<dbReference type="GO" id="GO:0004366">
    <property type="term" value="F:glycerol-3-phosphate O-acyltransferase activity"/>
    <property type="evidence" value="ECO:0007669"/>
    <property type="project" value="TreeGrafter"/>
</dbReference>
<dbReference type="GO" id="GO:0005783">
    <property type="term" value="C:endoplasmic reticulum"/>
    <property type="evidence" value="ECO:0007669"/>
    <property type="project" value="TreeGrafter"/>
</dbReference>
<name>A0A7J8QJI5_GOSRA</name>
<evidence type="ECO:0000256" key="5">
    <source>
        <dbReference type="ARBA" id="ARBA00023136"/>
    </source>
</evidence>
<dbReference type="AlphaFoldDB" id="A0A7J8QJI5"/>
<feature type="transmembrane region" description="Helical" evidence="8">
    <location>
        <begin position="77"/>
        <end position="97"/>
    </location>
</feature>
<reference evidence="9 10" key="1">
    <citation type="journal article" date="2019" name="Genome Biol. Evol.">
        <title>Insights into the evolution of the New World diploid cottons (Gossypium, subgenus Houzingenia) based on genome sequencing.</title>
        <authorList>
            <person name="Grover C.E."/>
            <person name="Arick M.A. 2nd"/>
            <person name="Thrash A."/>
            <person name="Conover J.L."/>
            <person name="Sanders W.S."/>
            <person name="Peterson D.G."/>
            <person name="Frelichowski J.E."/>
            <person name="Scheffler J.A."/>
            <person name="Scheffler B.E."/>
            <person name="Wendel J.F."/>
        </authorList>
    </citation>
    <scope>NUCLEOTIDE SEQUENCE [LARGE SCALE GENOMIC DNA]</scope>
    <source>
        <strain evidence="9">8</strain>
        <tissue evidence="9">Leaf</tissue>
    </source>
</reference>
<comment type="caution">
    <text evidence="9">The sequence shown here is derived from an EMBL/GenBank/DDBJ whole genome shotgun (WGS) entry which is preliminary data.</text>
</comment>
<keyword evidence="2 8" id="KW-0812">Transmembrane</keyword>
<evidence type="ECO:0000256" key="1">
    <source>
        <dbReference type="ARBA" id="ARBA00022679"/>
    </source>
</evidence>
<evidence type="ECO:0000256" key="3">
    <source>
        <dbReference type="ARBA" id="ARBA00022989"/>
    </source>
</evidence>
<feature type="region of interest" description="Disordered" evidence="7">
    <location>
        <begin position="1"/>
        <end position="31"/>
    </location>
</feature>
<evidence type="ECO:0000313" key="9">
    <source>
        <dbReference type="EMBL" id="MBA0601719.1"/>
    </source>
</evidence>
<evidence type="ECO:0000256" key="7">
    <source>
        <dbReference type="SAM" id="MobiDB-lite"/>
    </source>
</evidence>
<feature type="transmembrane region" description="Helical" evidence="8">
    <location>
        <begin position="154"/>
        <end position="173"/>
    </location>
</feature>
<dbReference type="Proteomes" id="UP000593578">
    <property type="component" value="Unassembled WGS sequence"/>
</dbReference>
<dbReference type="PANTHER" id="PTHR23063">
    <property type="entry name" value="PHOSPHOLIPID ACYLTRANSFERASE"/>
    <property type="match status" value="1"/>
</dbReference>
<evidence type="ECO:0000256" key="8">
    <source>
        <dbReference type="SAM" id="Phobius"/>
    </source>
</evidence>
<sequence length="185" mass="21098">MNSSEGKLKSSSSELDLDRPNIEDYLPSGSSIQEPHGKLRLRDLLDISPALTEAAGAIVDDSFTRCFKSNPPEPWNWNVYLFPLWCCGVVFRYLILFPMRLAILLSKSNIELALVLTIGWIIFLSCFIPVHFLLKGNDNLRKKMEFIIFSFQRALVELICSFFVASWTGVVKYHGPRPSMRPKQV</sequence>
<keyword evidence="3 8" id="KW-1133">Transmembrane helix</keyword>
<organism evidence="9 10">
    <name type="scientific">Gossypium raimondii</name>
    <name type="common">Peruvian cotton</name>
    <name type="synonym">Gossypium klotzschianum subsp. raimondii</name>
    <dbReference type="NCBI Taxonomy" id="29730"/>
    <lineage>
        <taxon>Eukaryota</taxon>
        <taxon>Viridiplantae</taxon>
        <taxon>Streptophyta</taxon>
        <taxon>Embryophyta</taxon>
        <taxon>Tracheophyta</taxon>
        <taxon>Spermatophyta</taxon>
        <taxon>Magnoliopsida</taxon>
        <taxon>eudicotyledons</taxon>
        <taxon>Gunneridae</taxon>
        <taxon>Pentapetalae</taxon>
        <taxon>rosids</taxon>
        <taxon>malvids</taxon>
        <taxon>Malvales</taxon>
        <taxon>Malvaceae</taxon>
        <taxon>Malvoideae</taxon>
        <taxon>Gossypium</taxon>
    </lineage>
</organism>
<keyword evidence="6" id="KW-0012">Acyltransferase</keyword>
<dbReference type="GO" id="GO:0019432">
    <property type="term" value="P:triglyceride biosynthetic process"/>
    <property type="evidence" value="ECO:0007669"/>
    <property type="project" value="TreeGrafter"/>
</dbReference>
<keyword evidence="5 8" id="KW-0472">Membrane</keyword>
<evidence type="ECO:0000256" key="4">
    <source>
        <dbReference type="ARBA" id="ARBA00023098"/>
    </source>
</evidence>
<feature type="transmembrane region" description="Helical" evidence="8">
    <location>
        <begin position="109"/>
        <end position="134"/>
    </location>
</feature>
<proteinExistence type="predicted"/>
<gene>
    <name evidence="9" type="ORF">Gorai_004890</name>
</gene>
<protein>
    <submittedName>
        <fullName evidence="9">Uncharacterized protein</fullName>
    </submittedName>
</protein>
<evidence type="ECO:0000256" key="6">
    <source>
        <dbReference type="ARBA" id="ARBA00023315"/>
    </source>
</evidence>
<feature type="compositionally biased region" description="Low complexity" evidence="7">
    <location>
        <begin position="1"/>
        <end position="14"/>
    </location>
</feature>
<evidence type="ECO:0000256" key="2">
    <source>
        <dbReference type="ARBA" id="ARBA00022692"/>
    </source>
</evidence>